<proteinExistence type="predicted"/>
<dbReference type="RefSeq" id="WP_331243995.1">
    <property type="nucleotide sequence ID" value="NZ_JAQSGJ010000029.1"/>
</dbReference>
<feature type="transmembrane region" description="Helical" evidence="1">
    <location>
        <begin position="16"/>
        <end position="36"/>
    </location>
</feature>
<feature type="transmembrane region" description="Helical" evidence="1">
    <location>
        <begin position="77"/>
        <end position="95"/>
    </location>
</feature>
<dbReference type="Proteomes" id="UP001330016">
    <property type="component" value="Unassembled WGS sequence"/>
</dbReference>
<reference evidence="2 3" key="1">
    <citation type="submission" date="2023-02" db="EMBL/GenBank/DDBJ databases">
        <title>The predominant lactic acid bacteria and yeasts involved in the spontaneous fermentation of millet during the production of the traditional porridge Hausa koko in Ghana.</title>
        <authorList>
            <person name="Atter A."/>
            <person name="Diaz M."/>
        </authorList>
    </citation>
    <scope>NUCLEOTIDE SEQUENCE [LARGE SCALE GENOMIC DNA]</scope>
    <source>
        <strain evidence="2 3">FI11640</strain>
    </source>
</reference>
<evidence type="ECO:0000256" key="1">
    <source>
        <dbReference type="SAM" id="Phobius"/>
    </source>
</evidence>
<name>A0ABU7T0W8_9LACO</name>
<keyword evidence="1" id="KW-1133">Transmembrane helix</keyword>
<comment type="caution">
    <text evidence="2">The sequence shown here is derived from an EMBL/GenBank/DDBJ whole genome shotgun (WGS) entry which is preliminary data.</text>
</comment>
<keyword evidence="1" id="KW-0812">Transmembrane</keyword>
<protein>
    <recommendedName>
        <fullName evidence="4">DUF3021 domain-containing protein</fullName>
    </recommendedName>
</protein>
<gene>
    <name evidence="2" type="ORF">PS435_10300</name>
</gene>
<feature type="transmembrane region" description="Helical" evidence="1">
    <location>
        <begin position="107"/>
        <end position="124"/>
    </location>
</feature>
<evidence type="ECO:0000313" key="3">
    <source>
        <dbReference type="Proteomes" id="UP001330016"/>
    </source>
</evidence>
<organism evidence="2 3">
    <name type="scientific">Schleiferilactobacillus harbinensis</name>
    <dbReference type="NCBI Taxonomy" id="304207"/>
    <lineage>
        <taxon>Bacteria</taxon>
        <taxon>Bacillati</taxon>
        <taxon>Bacillota</taxon>
        <taxon>Bacilli</taxon>
        <taxon>Lactobacillales</taxon>
        <taxon>Lactobacillaceae</taxon>
        <taxon>Schleiferilactobacillus</taxon>
    </lineage>
</organism>
<feature type="transmembrane region" description="Helical" evidence="1">
    <location>
        <begin position="48"/>
        <end position="70"/>
    </location>
</feature>
<dbReference type="EMBL" id="JAQSGK010000029">
    <property type="protein sequence ID" value="MEE6716249.1"/>
    <property type="molecule type" value="Genomic_DNA"/>
</dbReference>
<sequence>MFGTHRRVVVPTKKHLVIIGILEVLYGAVFTLSPLFSFDGSRFSFDLALFLTGAALNWGLLIYNVVAVFLDRKHAGLYAIFPVAWILMMVAEMMLYNNRALAPLFTYGYPIFTILLGVSLIIIWRRGAHKVMAAAR</sequence>
<evidence type="ECO:0008006" key="4">
    <source>
        <dbReference type="Google" id="ProtNLM"/>
    </source>
</evidence>
<accession>A0ABU7T0W8</accession>
<keyword evidence="3" id="KW-1185">Reference proteome</keyword>
<keyword evidence="1" id="KW-0472">Membrane</keyword>
<evidence type="ECO:0000313" key="2">
    <source>
        <dbReference type="EMBL" id="MEE6716249.1"/>
    </source>
</evidence>